<dbReference type="Proteomes" id="UP000325577">
    <property type="component" value="Linkage Group LG0"/>
</dbReference>
<evidence type="ECO:0000313" key="2">
    <source>
        <dbReference type="EMBL" id="KAA8549720.1"/>
    </source>
</evidence>
<dbReference type="OrthoDB" id="1600564at2759"/>
<accession>A0A5J5C6X4</accession>
<dbReference type="PANTHER" id="PTHR22835:SF683">
    <property type="entry name" value="OS05G0506800 PROTEIN"/>
    <property type="match status" value="1"/>
</dbReference>
<dbReference type="InterPro" id="IPR036514">
    <property type="entry name" value="SGNH_hydro_sf"/>
</dbReference>
<sequence>MEAYDPTTGCLTWLNKFAEYHNEHLQIELNRIRELHPHVAIIYADYYNAAMNLYRSPSKFGFTKGALSACCGAGEVPYHFNSSAPCGYPPSFAFDDPFLYVNWDGPHLTGGSLSIDYQKFIGRTIHHSSY</sequence>
<comment type="similarity">
    <text evidence="1">Belongs to the 'GDSL' lipolytic enzyme family.</text>
</comment>
<dbReference type="AlphaFoldDB" id="A0A5J5C6X4"/>
<keyword evidence="3" id="KW-1185">Reference proteome</keyword>
<protein>
    <submittedName>
        <fullName evidence="2">Uncharacterized protein</fullName>
    </submittedName>
</protein>
<evidence type="ECO:0000313" key="3">
    <source>
        <dbReference type="Proteomes" id="UP000325577"/>
    </source>
</evidence>
<dbReference type="EMBL" id="CM018031">
    <property type="protein sequence ID" value="KAA8549720.1"/>
    <property type="molecule type" value="Genomic_DNA"/>
</dbReference>
<proteinExistence type="inferred from homology"/>
<reference evidence="2 3" key="1">
    <citation type="submission" date="2019-09" db="EMBL/GenBank/DDBJ databases">
        <title>A chromosome-level genome assembly of the Chinese tupelo Nyssa sinensis.</title>
        <authorList>
            <person name="Yang X."/>
            <person name="Kang M."/>
            <person name="Yang Y."/>
            <person name="Xiong H."/>
            <person name="Wang M."/>
            <person name="Zhang Z."/>
            <person name="Wang Z."/>
            <person name="Wu H."/>
            <person name="Ma T."/>
            <person name="Liu J."/>
            <person name="Xi Z."/>
        </authorList>
    </citation>
    <scope>NUCLEOTIDE SEQUENCE [LARGE SCALE GENOMIC DNA]</scope>
    <source>
        <strain evidence="2">J267</strain>
        <tissue evidence="2">Leaf</tissue>
    </source>
</reference>
<organism evidence="2 3">
    <name type="scientific">Nyssa sinensis</name>
    <dbReference type="NCBI Taxonomy" id="561372"/>
    <lineage>
        <taxon>Eukaryota</taxon>
        <taxon>Viridiplantae</taxon>
        <taxon>Streptophyta</taxon>
        <taxon>Embryophyta</taxon>
        <taxon>Tracheophyta</taxon>
        <taxon>Spermatophyta</taxon>
        <taxon>Magnoliopsida</taxon>
        <taxon>eudicotyledons</taxon>
        <taxon>Gunneridae</taxon>
        <taxon>Pentapetalae</taxon>
        <taxon>asterids</taxon>
        <taxon>Cornales</taxon>
        <taxon>Nyssaceae</taxon>
        <taxon>Nyssa</taxon>
    </lineage>
</organism>
<dbReference type="PANTHER" id="PTHR22835">
    <property type="entry name" value="ZINC FINGER FYVE DOMAIN CONTAINING PROTEIN"/>
    <property type="match status" value="1"/>
</dbReference>
<dbReference type="Gene3D" id="3.40.50.1110">
    <property type="entry name" value="SGNH hydrolase"/>
    <property type="match status" value="1"/>
</dbReference>
<gene>
    <name evidence="2" type="ORF">F0562_001262</name>
</gene>
<evidence type="ECO:0000256" key="1">
    <source>
        <dbReference type="ARBA" id="ARBA00008668"/>
    </source>
</evidence>
<name>A0A5J5C6X4_9ASTE</name>